<dbReference type="Pfam" id="PF19498">
    <property type="entry name" value="DUF6033"/>
    <property type="match status" value="1"/>
</dbReference>
<feature type="compositionally biased region" description="Basic and acidic residues" evidence="1">
    <location>
        <begin position="153"/>
        <end position="166"/>
    </location>
</feature>
<gene>
    <name evidence="2" type="ORF">GN277_24155</name>
</gene>
<dbReference type="AlphaFoldDB" id="A0A7X3ML23"/>
<dbReference type="EMBL" id="WUQX01000001">
    <property type="protein sequence ID" value="MXP78330.1"/>
    <property type="molecule type" value="Genomic_DNA"/>
</dbReference>
<proteinExistence type="predicted"/>
<organism evidence="2 3">
    <name type="scientific">Sporofaciens musculi</name>
    <dbReference type="NCBI Taxonomy" id="2681861"/>
    <lineage>
        <taxon>Bacteria</taxon>
        <taxon>Bacillati</taxon>
        <taxon>Bacillota</taxon>
        <taxon>Clostridia</taxon>
        <taxon>Lachnospirales</taxon>
        <taxon>Lachnospiraceae</taxon>
        <taxon>Sporofaciens</taxon>
    </lineage>
</organism>
<evidence type="ECO:0000313" key="3">
    <source>
        <dbReference type="Proteomes" id="UP000460412"/>
    </source>
</evidence>
<accession>A0A7X3ML23</accession>
<evidence type="ECO:0000256" key="1">
    <source>
        <dbReference type="SAM" id="MobiDB-lite"/>
    </source>
</evidence>
<protein>
    <submittedName>
        <fullName evidence="2">Uncharacterized protein</fullName>
    </submittedName>
</protein>
<comment type="caution">
    <text evidence="2">The sequence shown here is derived from an EMBL/GenBank/DDBJ whole genome shotgun (WGS) entry which is preliminary data.</text>
</comment>
<evidence type="ECO:0000313" key="2">
    <source>
        <dbReference type="EMBL" id="MXP78330.1"/>
    </source>
</evidence>
<name>A0A7X3ML23_9FIRM</name>
<keyword evidence="3" id="KW-1185">Reference proteome</keyword>
<sequence length="206" mass="22378">MAISGVTDYTNTYAADRANGSSSLNGDSQAYLNSLKEKYPDVNITVADFKNGKQEDAYMFGCSGGNNVAISANIIEKMAKDPAAAAKYEKVIADAPKAAEEIKEGLAAHGAEMVAGGTVIDKDGKVSYWCIGKHEPPKDSPTVSYKKQMQEQLEEKRTKKKEEEALKEKRLEKAETLEKLLEKIRTKADASVKLQEEGKGAKLEGV</sequence>
<dbReference type="Proteomes" id="UP000460412">
    <property type="component" value="Unassembled WGS sequence"/>
</dbReference>
<dbReference type="InterPro" id="IPR046097">
    <property type="entry name" value="DUF6033"/>
</dbReference>
<feature type="region of interest" description="Disordered" evidence="1">
    <location>
        <begin position="137"/>
        <end position="166"/>
    </location>
</feature>
<reference evidence="2 3" key="1">
    <citation type="submission" date="2019-12" db="EMBL/GenBank/DDBJ databases">
        <title>Sporaefaciens musculi gen. nov., sp. nov., a novel bacterium isolated from the caecum of an obese mouse.</title>
        <authorList>
            <person name="Rasmussen T.S."/>
            <person name="Streidl T."/>
            <person name="Hitch T.C.A."/>
            <person name="Wortmann E."/>
            <person name="Deptula P."/>
            <person name="Hansen M."/>
            <person name="Nielsen D.S."/>
            <person name="Clavel T."/>
            <person name="Vogensen F.K."/>
        </authorList>
    </citation>
    <scope>NUCLEOTIDE SEQUENCE [LARGE SCALE GENOMIC DNA]</scope>
    <source>
        <strain evidence="2 3">WCA-9-b2</strain>
    </source>
</reference>
<dbReference type="RefSeq" id="WP_159754817.1">
    <property type="nucleotide sequence ID" value="NZ_WUQX01000001.1"/>
</dbReference>